<proteinExistence type="predicted"/>
<reference evidence="3 4" key="1">
    <citation type="submission" date="2012-12" db="EMBL/GenBank/DDBJ databases">
        <title>Genome assembly of Fulvivirga imtechensis AK7.</title>
        <authorList>
            <person name="Nupur N."/>
            <person name="Khatri I."/>
            <person name="Kumar R."/>
            <person name="Subramanian S."/>
            <person name="Pinnaka A."/>
        </authorList>
    </citation>
    <scope>NUCLEOTIDE SEQUENCE [LARGE SCALE GENOMIC DNA]</scope>
    <source>
        <strain evidence="3 4">AK7</strain>
    </source>
</reference>
<dbReference type="Gene3D" id="3.40.50.1980">
    <property type="entry name" value="Nitrogenase molybdenum iron protein domain"/>
    <property type="match status" value="2"/>
</dbReference>
<dbReference type="PANTHER" id="PTHR30535:SF34">
    <property type="entry name" value="MOLYBDATE-BINDING PROTEIN MOLA"/>
    <property type="match status" value="1"/>
</dbReference>
<dbReference type="eggNOG" id="COG0614">
    <property type="taxonomic scope" value="Bacteria"/>
</dbReference>
<feature type="region of interest" description="Disordered" evidence="1">
    <location>
        <begin position="1"/>
        <end position="25"/>
    </location>
</feature>
<dbReference type="PROSITE" id="PS50983">
    <property type="entry name" value="FE_B12_PBP"/>
    <property type="match status" value="1"/>
</dbReference>
<evidence type="ECO:0000259" key="2">
    <source>
        <dbReference type="PROSITE" id="PS50983"/>
    </source>
</evidence>
<dbReference type="SUPFAM" id="SSF53807">
    <property type="entry name" value="Helical backbone' metal receptor"/>
    <property type="match status" value="1"/>
</dbReference>
<sequence length="371" mass="42316">MAFLGCNSAEKQQEKNTPQSAPTDLSTKIDYATGFNVKYENGYKWVEIPRPYQEAKEGFKYLLVQKGQDIPEHDVSVQVISIPLETIICTSTSHIPLLDYLNETEKLIGFPSTQYISSSNARKLIDAGKVTELGIDSKMNIEKVIELDAEMVMGYSITGDYGQFRKLQQAGIPVVINAEYIEEHPLGRAEWIKFMALFFNKEKMADSVFNEIKYNYLKLKNATDTISSRPTVYSGVVYGDAWFLPGGQNNMAKLFKDAGAKYLWSEDNSTGYLEYSFESVYEKAHNADFWVGVASYNSLEEIKQADKRYTDFEAFQNGNVYSYNARMGPTGGNEFLELGYLRPDLILEDLIKIFHPELLEDEELYFHRKVE</sequence>
<gene>
    <name evidence="3" type="ORF">C900_03808</name>
</gene>
<accession>L8JPI4</accession>
<organism evidence="3 4">
    <name type="scientific">Fulvivirga imtechensis AK7</name>
    <dbReference type="NCBI Taxonomy" id="1237149"/>
    <lineage>
        <taxon>Bacteria</taxon>
        <taxon>Pseudomonadati</taxon>
        <taxon>Bacteroidota</taxon>
        <taxon>Cytophagia</taxon>
        <taxon>Cytophagales</taxon>
        <taxon>Fulvivirgaceae</taxon>
        <taxon>Fulvivirga</taxon>
    </lineage>
</organism>
<keyword evidence="4" id="KW-1185">Reference proteome</keyword>
<evidence type="ECO:0000313" key="4">
    <source>
        <dbReference type="Proteomes" id="UP000011135"/>
    </source>
</evidence>
<feature type="domain" description="Fe/B12 periplasmic-binding" evidence="2">
    <location>
        <begin position="86"/>
        <end position="358"/>
    </location>
</feature>
<dbReference type="GO" id="GO:0071281">
    <property type="term" value="P:cellular response to iron ion"/>
    <property type="evidence" value="ECO:0007669"/>
    <property type="project" value="TreeGrafter"/>
</dbReference>
<evidence type="ECO:0000313" key="3">
    <source>
        <dbReference type="EMBL" id="ELR70123.1"/>
    </source>
</evidence>
<protein>
    <submittedName>
        <fullName evidence="3">Periplasmic binding protein</fullName>
    </submittedName>
</protein>
<comment type="caution">
    <text evidence="3">The sequence shown here is derived from an EMBL/GenBank/DDBJ whole genome shotgun (WGS) entry which is preliminary data.</text>
</comment>
<evidence type="ECO:0000256" key="1">
    <source>
        <dbReference type="SAM" id="MobiDB-lite"/>
    </source>
</evidence>
<dbReference type="Pfam" id="PF01497">
    <property type="entry name" value="Peripla_BP_2"/>
    <property type="match status" value="1"/>
</dbReference>
<dbReference type="InterPro" id="IPR002491">
    <property type="entry name" value="ABC_transptr_periplasmic_BD"/>
</dbReference>
<dbReference type="STRING" id="1237149.C900_03808"/>
<dbReference type="PANTHER" id="PTHR30535">
    <property type="entry name" value="VITAMIN B12-BINDING PROTEIN"/>
    <property type="match status" value="1"/>
</dbReference>
<feature type="compositionally biased region" description="Polar residues" evidence="1">
    <location>
        <begin position="15"/>
        <end position="25"/>
    </location>
</feature>
<dbReference type="EMBL" id="AMZN01000055">
    <property type="protein sequence ID" value="ELR70123.1"/>
    <property type="molecule type" value="Genomic_DNA"/>
</dbReference>
<dbReference type="Proteomes" id="UP000011135">
    <property type="component" value="Unassembled WGS sequence"/>
</dbReference>
<dbReference type="InterPro" id="IPR050902">
    <property type="entry name" value="ABC_Transporter_SBP"/>
</dbReference>
<dbReference type="AlphaFoldDB" id="L8JPI4"/>
<name>L8JPI4_9BACT</name>